<sequence>MEKSTLGKNEKEPEEEIKEAAESAKKIPEVAKREEFDQVKDYLTDAVKKTGRALDSKVRKGVRRIEGQIYENIMLKANSLYFDNSVLSAVLSKRLMPNSDEKYEMTLHSNNSNLRELIAERINWDEN</sequence>
<feature type="compositionally biased region" description="Basic and acidic residues" evidence="1">
    <location>
        <begin position="1"/>
        <end position="11"/>
    </location>
</feature>
<protein>
    <submittedName>
        <fullName evidence="2">Uncharacterized protein</fullName>
    </submittedName>
</protein>
<feature type="region of interest" description="Disordered" evidence="1">
    <location>
        <begin position="1"/>
        <end position="24"/>
    </location>
</feature>
<dbReference type="Pfam" id="PF19146">
    <property type="entry name" value="DUF5828"/>
    <property type="match status" value="1"/>
</dbReference>
<dbReference type="InterPro" id="IPR043868">
    <property type="entry name" value="DUF5828"/>
</dbReference>
<evidence type="ECO:0000313" key="3">
    <source>
        <dbReference type="Proteomes" id="UP000070155"/>
    </source>
</evidence>
<keyword evidence="3" id="KW-1185">Reference proteome</keyword>
<comment type="caution">
    <text evidence="2">The sequence shown here is derived from an EMBL/GenBank/DDBJ whole genome shotgun (WGS) entry which is preliminary data.</text>
</comment>
<dbReference type="AlphaFoldDB" id="A0A133UJZ1"/>
<organism evidence="2 3">
    <name type="scientific">candidate division MSBL1 archaeon SCGC-AAA259I07</name>
    <dbReference type="NCBI Taxonomy" id="1698266"/>
    <lineage>
        <taxon>Archaea</taxon>
        <taxon>Methanobacteriati</taxon>
        <taxon>Methanobacteriota</taxon>
        <taxon>candidate division MSBL1</taxon>
    </lineage>
</organism>
<evidence type="ECO:0000313" key="2">
    <source>
        <dbReference type="EMBL" id="KXA94532.1"/>
    </source>
</evidence>
<evidence type="ECO:0000256" key="1">
    <source>
        <dbReference type="SAM" id="MobiDB-lite"/>
    </source>
</evidence>
<accession>A0A133UJZ1</accession>
<proteinExistence type="predicted"/>
<dbReference type="EMBL" id="LHXQ01000042">
    <property type="protein sequence ID" value="KXA94532.1"/>
    <property type="molecule type" value="Genomic_DNA"/>
</dbReference>
<reference evidence="2 3" key="1">
    <citation type="journal article" date="2016" name="Sci. Rep.">
        <title>Metabolic traits of an uncultured archaeal lineage -MSBL1- from brine pools of the Red Sea.</title>
        <authorList>
            <person name="Mwirichia R."/>
            <person name="Alam I."/>
            <person name="Rashid M."/>
            <person name="Vinu M."/>
            <person name="Ba-Alawi W."/>
            <person name="Anthony Kamau A."/>
            <person name="Kamanda Ngugi D."/>
            <person name="Goker M."/>
            <person name="Klenk H.P."/>
            <person name="Bajic V."/>
            <person name="Stingl U."/>
        </authorList>
    </citation>
    <scope>NUCLEOTIDE SEQUENCE [LARGE SCALE GENOMIC DNA]</scope>
    <source>
        <strain evidence="2">SCGC-AAA259I07</strain>
    </source>
</reference>
<gene>
    <name evidence="2" type="ORF">AKJ36_02700</name>
</gene>
<name>A0A133UJZ1_9EURY</name>
<dbReference type="Proteomes" id="UP000070155">
    <property type="component" value="Unassembled WGS sequence"/>
</dbReference>